<reference evidence="2 3" key="1">
    <citation type="submission" date="2018-06" db="EMBL/GenBank/DDBJ databases">
        <title>A transcriptomic atlas of mushroom development highlights an independent origin of complex multicellularity.</title>
        <authorList>
            <consortium name="DOE Joint Genome Institute"/>
            <person name="Krizsan K."/>
            <person name="Almasi E."/>
            <person name="Merenyi Z."/>
            <person name="Sahu N."/>
            <person name="Viragh M."/>
            <person name="Koszo T."/>
            <person name="Mondo S."/>
            <person name="Kiss B."/>
            <person name="Balint B."/>
            <person name="Kues U."/>
            <person name="Barry K."/>
            <person name="Hegedus J.C."/>
            <person name="Henrissat B."/>
            <person name="Johnson J."/>
            <person name="Lipzen A."/>
            <person name="Ohm R."/>
            <person name="Nagy I."/>
            <person name="Pangilinan J."/>
            <person name="Yan J."/>
            <person name="Xiong Y."/>
            <person name="Grigoriev I.V."/>
            <person name="Hibbett D.S."/>
            <person name="Nagy L.G."/>
        </authorList>
    </citation>
    <scope>NUCLEOTIDE SEQUENCE [LARGE SCALE GENOMIC DNA]</scope>
    <source>
        <strain evidence="2 3">SZMC22713</strain>
    </source>
</reference>
<protein>
    <submittedName>
        <fullName evidence="2">Uncharacterized protein</fullName>
    </submittedName>
</protein>
<name>A0A4Y7PYV8_9AGAM</name>
<accession>A0A4Y7PYV8</accession>
<dbReference type="GO" id="GO:0006360">
    <property type="term" value="P:transcription by RNA polymerase I"/>
    <property type="evidence" value="ECO:0007669"/>
    <property type="project" value="InterPro"/>
</dbReference>
<dbReference type="AlphaFoldDB" id="A0A4Y7PYV8"/>
<organism evidence="2 3">
    <name type="scientific">Rickenella mellea</name>
    <dbReference type="NCBI Taxonomy" id="50990"/>
    <lineage>
        <taxon>Eukaryota</taxon>
        <taxon>Fungi</taxon>
        <taxon>Dikarya</taxon>
        <taxon>Basidiomycota</taxon>
        <taxon>Agaricomycotina</taxon>
        <taxon>Agaricomycetes</taxon>
        <taxon>Hymenochaetales</taxon>
        <taxon>Rickenellaceae</taxon>
        <taxon>Rickenella</taxon>
    </lineage>
</organism>
<keyword evidence="3" id="KW-1185">Reference proteome</keyword>
<dbReference type="VEuPathDB" id="FungiDB:BD410DRAFT_751371"/>
<evidence type="ECO:0000313" key="2">
    <source>
        <dbReference type="EMBL" id="TDL20216.1"/>
    </source>
</evidence>
<feature type="region of interest" description="Disordered" evidence="1">
    <location>
        <begin position="181"/>
        <end position="201"/>
    </location>
</feature>
<evidence type="ECO:0000256" key="1">
    <source>
        <dbReference type="SAM" id="MobiDB-lite"/>
    </source>
</evidence>
<gene>
    <name evidence="2" type="ORF">BD410DRAFT_751371</name>
</gene>
<sequence>MSSATSPAPDIELKKKKKKSKKKTQELPKSQSILDNEEDAMDTDPRGANWAYVPPSGATLLEHDVDNSVFDWDEINNSEDLDVWIIRVPDAVRAKHLEGLELHQPSSSRSALVGSVSKKHIGYDVWSIRKNDSEISDIRSRAVPVGGEEVLGLSCLLPRRKHGGKLYSCPKPIAHHLVVSARNPLPTPDPSSPELPTQDPATRRYRHPQHLLKHHFVPYGGNGVTHAGKTSMMDTDDVVEVTREEVAAPLHSGKSDGPTKEDASKANKPKKRKGDADSPKRTKKVKM</sequence>
<dbReference type="OrthoDB" id="76224at2759"/>
<feature type="region of interest" description="Disordered" evidence="1">
    <location>
        <begin position="242"/>
        <end position="287"/>
    </location>
</feature>
<feature type="region of interest" description="Disordered" evidence="1">
    <location>
        <begin position="1"/>
        <end position="48"/>
    </location>
</feature>
<dbReference type="InterPro" id="IPR013240">
    <property type="entry name" value="DNA-dir_RNA_pol1_su_RPA34"/>
</dbReference>
<evidence type="ECO:0000313" key="3">
    <source>
        <dbReference type="Proteomes" id="UP000294933"/>
    </source>
</evidence>
<dbReference type="EMBL" id="ML170190">
    <property type="protein sequence ID" value="TDL20216.1"/>
    <property type="molecule type" value="Genomic_DNA"/>
</dbReference>
<dbReference type="Pfam" id="PF08208">
    <property type="entry name" value="RNA_polI_A34"/>
    <property type="match status" value="1"/>
</dbReference>
<proteinExistence type="predicted"/>
<dbReference type="Proteomes" id="UP000294933">
    <property type="component" value="Unassembled WGS sequence"/>
</dbReference>
<feature type="compositionally biased region" description="Basic and acidic residues" evidence="1">
    <location>
        <begin position="253"/>
        <end position="265"/>
    </location>
</feature>
<dbReference type="Gene3D" id="6.20.250.70">
    <property type="match status" value="1"/>
</dbReference>